<dbReference type="GeneID" id="66082412"/>
<dbReference type="RefSeq" id="XP_043003835.1">
    <property type="nucleotide sequence ID" value="XM_043158487.1"/>
</dbReference>
<dbReference type="Proteomes" id="UP001049176">
    <property type="component" value="Chromosome 9"/>
</dbReference>
<organism evidence="1 2">
    <name type="scientific">Marasmius oreades</name>
    <name type="common">fairy-ring Marasmius</name>
    <dbReference type="NCBI Taxonomy" id="181124"/>
    <lineage>
        <taxon>Eukaryota</taxon>
        <taxon>Fungi</taxon>
        <taxon>Dikarya</taxon>
        <taxon>Basidiomycota</taxon>
        <taxon>Agaricomycotina</taxon>
        <taxon>Agaricomycetes</taxon>
        <taxon>Agaricomycetidae</taxon>
        <taxon>Agaricales</taxon>
        <taxon>Marasmiineae</taxon>
        <taxon>Marasmiaceae</taxon>
        <taxon>Marasmius</taxon>
    </lineage>
</organism>
<keyword evidence="2" id="KW-1185">Reference proteome</keyword>
<sequence>MDPNDPIKTATPMLDAIIEWGKDNHIKDRIWRAHQQRGGWEGWVQVELAIYLGEFFKNTLFPGREIKVTREEYTYGETQQRSDILFTTIRENGTVFYNAIELKCETLNTGKAGFRLEVKNDCTKVDNAKPKESFAPCAAWVLAFSTTPDANLSDLKVGQRNLERYKNTIPIAHGLEITLWWGTRDVKESEMEDN</sequence>
<accession>A0A9P7UPS8</accession>
<name>A0A9P7UPS8_9AGAR</name>
<evidence type="ECO:0000313" key="1">
    <source>
        <dbReference type="EMBL" id="KAG7087364.1"/>
    </source>
</evidence>
<gene>
    <name evidence="1" type="ORF">E1B28_013337</name>
</gene>
<comment type="caution">
    <text evidence="1">The sequence shown here is derived from an EMBL/GenBank/DDBJ whole genome shotgun (WGS) entry which is preliminary data.</text>
</comment>
<dbReference type="AlphaFoldDB" id="A0A9P7UPS8"/>
<protein>
    <submittedName>
        <fullName evidence="1">Uncharacterized protein</fullName>
    </submittedName>
</protein>
<dbReference type="OrthoDB" id="4398476at2759"/>
<proteinExistence type="predicted"/>
<evidence type="ECO:0000313" key="2">
    <source>
        <dbReference type="Proteomes" id="UP001049176"/>
    </source>
</evidence>
<reference evidence="1" key="1">
    <citation type="journal article" date="2021" name="Genome Biol. Evol.">
        <title>The assembled and annotated genome of the fairy-ring fungus Marasmius oreades.</title>
        <authorList>
            <person name="Hiltunen M."/>
            <person name="Ament-Velasquez S.L."/>
            <person name="Johannesson H."/>
        </authorList>
    </citation>
    <scope>NUCLEOTIDE SEQUENCE</scope>
    <source>
        <strain evidence="1">03SP1</strain>
    </source>
</reference>
<dbReference type="EMBL" id="CM032189">
    <property type="protein sequence ID" value="KAG7087364.1"/>
    <property type="molecule type" value="Genomic_DNA"/>
</dbReference>
<dbReference type="KEGG" id="more:E1B28_013337"/>